<evidence type="ECO:0000256" key="2">
    <source>
        <dbReference type="ARBA" id="ARBA00011643"/>
    </source>
</evidence>
<proteinExistence type="inferred from homology"/>
<keyword evidence="8" id="KW-1185">Reference proteome</keyword>
<reference evidence="7" key="2">
    <citation type="submission" date="2021-04" db="EMBL/GenBank/DDBJ databases">
        <title>Novel species in family Eggerthellaceae.</title>
        <authorList>
            <person name="Zhang G."/>
        </authorList>
    </citation>
    <scope>NUCLEOTIDE SEQUENCE</scope>
    <source>
        <strain evidence="7">Zg-886</strain>
    </source>
</reference>
<accession>A0A9E6MRT6</accession>
<evidence type="ECO:0000313" key="9">
    <source>
        <dbReference type="Proteomes" id="UP000671910"/>
    </source>
</evidence>
<reference evidence="6 8" key="1">
    <citation type="submission" date="2019-11" db="EMBL/GenBank/DDBJ databases">
        <title>Eggerthellaceae novel genus isolated from the rectal contents of marmort.</title>
        <authorList>
            <person name="Zhang G."/>
        </authorList>
    </citation>
    <scope>NUCLEOTIDE SEQUENCE [LARGE SCALE GENOMIC DNA]</scope>
    <source>
        <strain evidence="6">Zg-886</strain>
        <strain evidence="8">zg-886</strain>
    </source>
</reference>
<name>A0A9E6MRT6_9ACTN</name>
<protein>
    <recommendedName>
        <fullName evidence="3">GTP cyclohydrolase 1 type 2 homolog</fullName>
    </recommendedName>
</protein>
<comment type="subunit">
    <text evidence="2">Homohexamer.</text>
</comment>
<dbReference type="PANTHER" id="PTHR13799">
    <property type="entry name" value="NGG1 INTERACTING FACTOR 3"/>
    <property type="match status" value="1"/>
</dbReference>
<dbReference type="InterPro" id="IPR002678">
    <property type="entry name" value="DUF34/NIF3"/>
</dbReference>
<dbReference type="Proteomes" id="UP000671910">
    <property type="component" value="Chromosome"/>
</dbReference>
<feature type="binding site" evidence="5">
    <location>
        <position position="258"/>
    </location>
    <ligand>
        <name>a divalent metal cation</name>
        <dbReference type="ChEBI" id="CHEBI:60240"/>
        <label>1</label>
    </ligand>
</feature>
<dbReference type="PANTHER" id="PTHR13799:SF14">
    <property type="entry name" value="GTP CYCLOHYDROLASE 1 TYPE 2 HOMOLOG"/>
    <property type="match status" value="1"/>
</dbReference>
<organism evidence="7 9">
    <name type="scientific">Xiamenia xianingshaonis</name>
    <dbReference type="NCBI Taxonomy" id="2682776"/>
    <lineage>
        <taxon>Bacteria</taxon>
        <taxon>Bacillati</taxon>
        <taxon>Actinomycetota</taxon>
        <taxon>Coriobacteriia</taxon>
        <taxon>Eggerthellales</taxon>
        <taxon>Eggerthellaceae</taxon>
        <taxon>Xiamenia</taxon>
    </lineage>
</organism>
<evidence type="ECO:0000256" key="3">
    <source>
        <dbReference type="ARBA" id="ARBA00022112"/>
    </source>
</evidence>
<dbReference type="SUPFAM" id="SSF102705">
    <property type="entry name" value="NIF3 (NGG1p interacting factor 3)-like"/>
    <property type="match status" value="1"/>
</dbReference>
<dbReference type="KEGG" id="ebz:J7S26_02890"/>
<keyword evidence="4 5" id="KW-0479">Metal-binding</keyword>
<dbReference type="Pfam" id="PF01784">
    <property type="entry name" value="DUF34_NIF3"/>
    <property type="match status" value="1"/>
</dbReference>
<dbReference type="FunFam" id="3.40.1390.30:FF:000001">
    <property type="entry name" value="GTP cyclohydrolase 1 type 2"/>
    <property type="match status" value="1"/>
</dbReference>
<dbReference type="GO" id="GO:0046872">
    <property type="term" value="F:metal ion binding"/>
    <property type="evidence" value="ECO:0007669"/>
    <property type="project" value="UniProtKB-KW"/>
</dbReference>
<evidence type="ECO:0000313" key="6">
    <source>
        <dbReference type="EMBL" id="NHM14399.1"/>
    </source>
</evidence>
<feature type="binding site" evidence="5">
    <location>
        <position position="95"/>
    </location>
    <ligand>
        <name>a divalent metal cation</name>
        <dbReference type="ChEBI" id="CHEBI:60240"/>
        <label>1</label>
    </ligand>
</feature>
<dbReference type="InterPro" id="IPR036069">
    <property type="entry name" value="DUF34/NIF3_sf"/>
</dbReference>
<dbReference type="AlphaFoldDB" id="A0A9E6MRT6"/>
<evidence type="ECO:0000256" key="4">
    <source>
        <dbReference type="ARBA" id="ARBA00022723"/>
    </source>
</evidence>
<evidence type="ECO:0000256" key="5">
    <source>
        <dbReference type="PIRSR" id="PIRSR602678-1"/>
    </source>
</evidence>
<dbReference type="RefSeq" id="WP_165059024.1">
    <property type="nucleotide sequence ID" value="NZ_CP072829.1"/>
</dbReference>
<feature type="binding site" evidence="5">
    <location>
        <position position="137"/>
    </location>
    <ligand>
        <name>a divalent metal cation</name>
        <dbReference type="ChEBI" id="CHEBI:60240"/>
        <label>1</label>
    </ligand>
</feature>
<feature type="binding site" evidence="5">
    <location>
        <position position="94"/>
    </location>
    <ligand>
        <name>a divalent metal cation</name>
        <dbReference type="ChEBI" id="CHEBI:60240"/>
        <label>1</label>
    </ligand>
</feature>
<dbReference type="EMBL" id="CP072829">
    <property type="protein sequence ID" value="QTU84875.1"/>
    <property type="molecule type" value="Genomic_DNA"/>
</dbReference>
<evidence type="ECO:0000313" key="8">
    <source>
        <dbReference type="Proteomes" id="UP000636394"/>
    </source>
</evidence>
<dbReference type="EMBL" id="WPCR01000007">
    <property type="protein sequence ID" value="NHM14399.1"/>
    <property type="molecule type" value="Genomic_DNA"/>
</dbReference>
<gene>
    <name evidence="6" type="ORF">GMI68_06410</name>
    <name evidence="7" type="ORF">J7S26_02890</name>
</gene>
<dbReference type="Gene3D" id="3.40.1390.30">
    <property type="entry name" value="NIF3 (NGG1p interacting factor 3)-like"/>
    <property type="match status" value="2"/>
</dbReference>
<evidence type="ECO:0000256" key="1">
    <source>
        <dbReference type="ARBA" id="ARBA00006964"/>
    </source>
</evidence>
<comment type="similarity">
    <text evidence="1">Belongs to the GTP cyclohydrolase I type 2/NIF3 family.</text>
</comment>
<feature type="binding site" evidence="5">
    <location>
        <position position="262"/>
    </location>
    <ligand>
        <name>a divalent metal cation</name>
        <dbReference type="ChEBI" id="CHEBI:60240"/>
        <label>1</label>
    </ligand>
</feature>
<evidence type="ECO:0000313" key="7">
    <source>
        <dbReference type="EMBL" id="QTU84875.1"/>
    </source>
</evidence>
<dbReference type="Proteomes" id="UP000636394">
    <property type="component" value="Unassembled WGS sequence"/>
</dbReference>
<dbReference type="GO" id="GO:0005737">
    <property type="term" value="C:cytoplasm"/>
    <property type="evidence" value="ECO:0007669"/>
    <property type="project" value="TreeGrafter"/>
</dbReference>
<sequence>MVAGERAEAYEKSEQLAKLSAGTLSRPAMALTVGFLERLLLSDFPACDAEPWDRTGLLVGDPARLVKRVAVALDPTVDAIDAAADAKAEVLLTHHPAFLDPPTSFSPAPSVALSSGAGVWRAIERGVALMNFHTALDVSPRAQRVLPGLLGLDFKGVVEPVGNGREKGYGQLCTFGDEAPLTLGQLAARCTAVFGRAPRVWGDFSRVMERVVTCTGSIGGVGRRALAEQADCVVCGEVKYHEALDLSLAGLCIVELGHDTSELPLTTVLASAVRAVGVAEDDVVVIGQGDRWACPEAVRV</sequence>